<comment type="caution">
    <text evidence="3">The sequence shown here is derived from an EMBL/GenBank/DDBJ whole genome shotgun (WGS) entry which is preliminary data.</text>
</comment>
<dbReference type="InterPro" id="IPR000286">
    <property type="entry name" value="HDACs"/>
</dbReference>
<keyword evidence="4" id="KW-1185">Reference proteome</keyword>
<name>A0A1L9BD34_9BACT</name>
<dbReference type="GO" id="GO:0040029">
    <property type="term" value="P:epigenetic regulation of gene expression"/>
    <property type="evidence" value="ECO:0007669"/>
    <property type="project" value="TreeGrafter"/>
</dbReference>
<protein>
    <submittedName>
        <fullName evidence="3">Histone deacetylase</fullName>
    </submittedName>
</protein>
<dbReference type="EMBL" id="MPIN01000003">
    <property type="protein sequence ID" value="OJH40161.1"/>
    <property type="molecule type" value="Genomic_DNA"/>
</dbReference>
<dbReference type="GO" id="GO:0004407">
    <property type="term" value="F:histone deacetylase activity"/>
    <property type="evidence" value="ECO:0007669"/>
    <property type="project" value="TreeGrafter"/>
</dbReference>
<organism evidence="3 4">
    <name type="scientific">Cystobacter ferrugineus</name>
    <dbReference type="NCBI Taxonomy" id="83449"/>
    <lineage>
        <taxon>Bacteria</taxon>
        <taxon>Pseudomonadati</taxon>
        <taxon>Myxococcota</taxon>
        <taxon>Myxococcia</taxon>
        <taxon>Myxococcales</taxon>
        <taxon>Cystobacterineae</taxon>
        <taxon>Archangiaceae</taxon>
        <taxon>Cystobacter</taxon>
    </lineage>
</organism>
<dbReference type="STRING" id="83449.BON30_13975"/>
<proteinExistence type="inferred from homology"/>
<dbReference type="CDD" id="cd09992">
    <property type="entry name" value="HDAC_classII"/>
    <property type="match status" value="1"/>
</dbReference>
<dbReference type="AlphaFoldDB" id="A0A1L9BD34"/>
<feature type="domain" description="Histone deacetylase" evidence="2">
    <location>
        <begin position="21"/>
        <end position="306"/>
    </location>
</feature>
<accession>A0A1L9BD34</accession>
<evidence type="ECO:0000256" key="1">
    <source>
        <dbReference type="ARBA" id="ARBA00005947"/>
    </source>
</evidence>
<evidence type="ECO:0000313" key="3">
    <source>
        <dbReference type="EMBL" id="OJH40161.1"/>
    </source>
</evidence>
<dbReference type="RefSeq" id="WP_071898796.1">
    <property type="nucleotide sequence ID" value="NZ_MPIN01000003.1"/>
</dbReference>
<dbReference type="GO" id="GO:0005737">
    <property type="term" value="C:cytoplasm"/>
    <property type="evidence" value="ECO:0007669"/>
    <property type="project" value="TreeGrafter"/>
</dbReference>
<evidence type="ECO:0000313" key="4">
    <source>
        <dbReference type="Proteomes" id="UP000182229"/>
    </source>
</evidence>
<gene>
    <name evidence="3" type="ORF">BON30_13975</name>
</gene>
<dbReference type="Gene3D" id="3.40.800.20">
    <property type="entry name" value="Histone deacetylase domain"/>
    <property type="match status" value="1"/>
</dbReference>
<reference evidence="3 4" key="2">
    <citation type="submission" date="2016-12" db="EMBL/GenBank/DDBJ databases">
        <title>Draft Genome Sequence of Cystobacter ferrugineus Strain Cbfe23.</title>
        <authorList>
            <person name="Akbar S."/>
            <person name="Dowd S.E."/>
            <person name="Stevens D.C."/>
        </authorList>
    </citation>
    <scope>NUCLEOTIDE SEQUENCE [LARGE SCALE GENOMIC DNA]</scope>
    <source>
        <strain evidence="3 4">Cbfe23</strain>
    </source>
</reference>
<dbReference type="Proteomes" id="UP000182229">
    <property type="component" value="Unassembled WGS sequence"/>
</dbReference>
<dbReference type="PRINTS" id="PR01270">
    <property type="entry name" value="HDASUPER"/>
</dbReference>
<evidence type="ECO:0000259" key="2">
    <source>
        <dbReference type="Pfam" id="PF00850"/>
    </source>
</evidence>
<comment type="similarity">
    <text evidence="1">Belongs to the histone deacetylase family.</text>
</comment>
<dbReference type="PANTHER" id="PTHR10625:SF11">
    <property type="entry name" value="HISTONE DEACETYLASE 14, CHLOROPLASTIC"/>
    <property type="match status" value="1"/>
</dbReference>
<reference evidence="4" key="1">
    <citation type="submission" date="2016-11" db="EMBL/GenBank/DDBJ databases">
        <authorList>
            <person name="Shukria A."/>
            <person name="Stevens D.C."/>
        </authorList>
    </citation>
    <scope>NUCLEOTIDE SEQUENCE [LARGE SCALE GENOMIC DNA]</scope>
    <source>
        <strain evidence="4">Cbfe23</strain>
    </source>
</reference>
<dbReference type="InterPro" id="IPR023696">
    <property type="entry name" value="Ureohydrolase_dom_sf"/>
</dbReference>
<sequence>MTPTLLLTDALFLRHDPGPEHPECPERLGRILSLLDSQPIPGTERRAPRPATDEELAAVHSPRLLEALRGLRGKSTSLDPDTAMSPDSYDAAVLAAGASVQAVEEVMAGRARNAFALVRPPGHHAEPDQAMGFCLLNNAAIAAEAARRLGAQRVLVFDWDVHHGNGTQAAFWKRRDVLYMSAHQFPYYPGTGAPTEIGEGEGLGYTVNCGVPGGSGDADYGALCERLFLPVARAFRPDLVIISAGFDAHREDPIGGMVVTERGFAAMCTAFQQLARDFCGGRLVLLLEGGYSLEGLSRSVHACVEVMAGRREEHFVEGVSRDAADALRRSREALQPHWPVLGQ</sequence>
<dbReference type="PANTHER" id="PTHR10625">
    <property type="entry name" value="HISTONE DEACETYLASE HDAC1-RELATED"/>
    <property type="match status" value="1"/>
</dbReference>
<dbReference type="InterPro" id="IPR037138">
    <property type="entry name" value="His_deacetylse_dom_sf"/>
</dbReference>
<dbReference type="SUPFAM" id="SSF52768">
    <property type="entry name" value="Arginase/deacetylase"/>
    <property type="match status" value="1"/>
</dbReference>
<dbReference type="OrthoDB" id="9808367at2"/>
<dbReference type="InterPro" id="IPR023801">
    <property type="entry name" value="His_deacetylse_dom"/>
</dbReference>
<dbReference type="Pfam" id="PF00850">
    <property type="entry name" value="Hist_deacetyl"/>
    <property type="match status" value="1"/>
</dbReference>